<evidence type="ECO:0008006" key="3">
    <source>
        <dbReference type="Google" id="ProtNLM"/>
    </source>
</evidence>
<proteinExistence type="predicted"/>
<reference evidence="1" key="1">
    <citation type="submission" date="2017-08" db="EMBL/GenBank/DDBJ databases">
        <authorList>
            <person name="Polle J.E."/>
            <person name="Barry K."/>
            <person name="Cushman J."/>
            <person name="Schmutz J."/>
            <person name="Tran D."/>
            <person name="Hathwaick L.T."/>
            <person name="Yim W.C."/>
            <person name="Jenkins J."/>
            <person name="Mckie-Krisberg Z.M."/>
            <person name="Prochnik S."/>
            <person name="Lindquist E."/>
            <person name="Dockter R.B."/>
            <person name="Adam C."/>
            <person name="Molina H."/>
            <person name="Bunkerborg J."/>
            <person name="Jin E."/>
            <person name="Buchheim M."/>
            <person name="Magnuson J."/>
        </authorList>
    </citation>
    <scope>NUCLEOTIDE SEQUENCE</scope>
    <source>
        <strain evidence="1">CCAP 19/18</strain>
    </source>
</reference>
<dbReference type="EMBL" id="MU069802">
    <property type="protein sequence ID" value="KAF5833594.1"/>
    <property type="molecule type" value="Genomic_DNA"/>
</dbReference>
<organism evidence="1 2">
    <name type="scientific">Dunaliella salina</name>
    <name type="common">Green alga</name>
    <name type="synonym">Protococcus salinus</name>
    <dbReference type="NCBI Taxonomy" id="3046"/>
    <lineage>
        <taxon>Eukaryota</taxon>
        <taxon>Viridiplantae</taxon>
        <taxon>Chlorophyta</taxon>
        <taxon>core chlorophytes</taxon>
        <taxon>Chlorophyceae</taxon>
        <taxon>CS clade</taxon>
        <taxon>Chlamydomonadales</taxon>
        <taxon>Dunaliellaceae</taxon>
        <taxon>Dunaliella</taxon>
    </lineage>
</organism>
<evidence type="ECO:0000313" key="1">
    <source>
        <dbReference type="EMBL" id="KAF5833594.1"/>
    </source>
</evidence>
<evidence type="ECO:0000313" key="2">
    <source>
        <dbReference type="Proteomes" id="UP000815325"/>
    </source>
</evidence>
<gene>
    <name evidence="1" type="ORF">DUNSADRAFT_10046</name>
</gene>
<accession>A0ABQ7GG62</accession>
<protein>
    <recommendedName>
        <fullName evidence="3">Encoded protein</fullName>
    </recommendedName>
</protein>
<keyword evidence="2" id="KW-1185">Reference proteome</keyword>
<feature type="non-terminal residue" evidence="1">
    <location>
        <position position="99"/>
    </location>
</feature>
<name>A0ABQ7GG62_DUNSA</name>
<sequence length="99" mass="10713">MQLIHMNRKVLLTTPRGVTGSCCSRRPQASKRTLGLMHRSFGSNKVALRNHVRAAASGRPDANLDESLQLVKGMLEDATNQHMGDSMHAIYGAAAALES</sequence>
<comment type="caution">
    <text evidence="1">The sequence shown here is derived from an EMBL/GenBank/DDBJ whole genome shotgun (WGS) entry which is preliminary data.</text>
</comment>
<dbReference type="Proteomes" id="UP000815325">
    <property type="component" value="Unassembled WGS sequence"/>
</dbReference>